<dbReference type="AlphaFoldDB" id="A0A165DZE8"/>
<dbReference type="OrthoDB" id="3350619at2759"/>
<gene>
    <name evidence="1" type="ORF">EXIGLDRAFT_584994</name>
</gene>
<accession>A0A165DZE8</accession>
<feature type="non-terminal residue" evidence="1">
    <location>
        <position position="1"/>
    </location>
</feature>
<reference evidence="1 2" key="1">
    <citation type="journal article" date="2016" name="Mol. Biol. Evol.">
        <title>Comparative Genomics of Early-Diverging Mushroom-Forming Fungi Provides Insights into the Origins of Lignocellulose Decay Capabilities.</title>
        <authorList>
            <person name="Nagy L.G."/>
            <person name="Riley R."/>
            <person name="Tritt A."/>
            <person name="Adam C."/>
            <person name="Daum C."/>
            <person name="Floudas D."/>
            <person name="Sun H."/>
            <person name="Yadav J.S."/>
            <person name="Pangilinan J."/>
            <person name="Larsson K.H."/>
            <person name="Matsuura K."/>
            <person name="Barry K."/>
            <person name="Labutti K."/>
            <person name="Kuo R."/>
            <person name="Ohm R.A."/>
            <person name="Bhattacharya S.S."/>
            <person name="Shirouzu T."/>
            <person name="Yoshinaga Y."/>
            <person name="Martin F.M."/>
            <person name="Grigoriev I.V."/>
            <person name="Hibbett D.S."/>
        </authorList>
    </citation>
    <scope>NUCLEOTIDE SEQUENCE [LARGE SCALE GENOMIC DNA]</scope>
    <source>
        <strain evidence="1 2">HHB12029</strain>
    </source>
</reference>
<sequence length="123" mass="13950">RRPNAYIGLERITFPPNTTFPPIFNLPLATYYFGPDDTSRTLTEDDRHYMTEGGMVFPEDYHVTVSAKRSTVMQFRAMDWGMEKCVLHLAVPAMDHAGANVSMGESTIVDVWKLDETAEILPH</sequence>
<dbReference type="EMBL" id="KV426178">
    <property type="protein sequence ID" value="KZV85741.1"/>
    <property type="molecule type" value="Genomic_DNA"/>
</dbReference>
<dbReference type="Proteomes" id="UP000077266">
    <property type="component" value="Unassembled WGS sequence"/>
</dbReference>
<name>A0A165DZE8_EXIGL</name>
<dbReference type="InParanoid" id="A0A165DZE8"/>
<keyword evidence="2" id="KW-1185">Reference proteome</keyword>
<protein>
    <recommendedName>
        <fullName evidence="3">Ubiquitin 3 binding protein But2 C-terminal domain-containing protein</fullName>
    </recommendedName>
</protein>
<evidence type="ECO:0000313" key="2">
    <source>
        <dbReference type="Proteomes" id="UP000077266"/>
    </source>
</evidence>
<evidence type="ECO:0008006" key="3">
    <source>
        <dbReference type="Google" id="ProtNLM"/>
    </source>
</evidence>
<organism evidence="1 2">
    <name type="scientific">Exidia glandulosa HHB12029</name>
    <dbReference type="NCBI Taxonomy" id="1314781"/>
    <lineage>
        <taxon>Eukaryota</taxon>
        <taxon>Fungi</taxon>
        <taxon>Dikarya</taxon>
        <taxon>Basidiomycota</taxon>
        <taxon>Agaricomycotina</taxon>
        <taxon>Agaricomycetes</taxon>
        <taxon>Auriculariales</taxon>
        <taxon>Exidiaceae</taxon>
        <taxon>Exidia</taxon>
    </lineage>
</organism>
<proteinExistence type="predicted"/>
<evidence type="ECO:0000313" key="1">
    <source>
        <dbReference type="EMBL" id="KZV85741.1"/>
    </source>
</evidence>
<feature type="non-terminal residue" evidence="1">
    <location>
        <position position="123"/>
    </location>
</feature>